<feature type="transmembrane region" description="Helical" evidence="8">
    <location>
        <begin position="322"/>
        <end position="343"/>
    </location>
</feature>
<name>A0A2J7QY79_9NEOP</name>
<dbReference type="AlphaFoldDB" id="A0A2J7QY79"/>
<evidence type="ECO:0000256" key="4">
    <source>
        <dbReference type="ARBA" id="ARBA00022989"/>
    </source>
</evidence>
<keyword evidence="6 8" id="KW-0675">Receptor</keyword>
<dbReference type="Pfam" id="PF08395">
    <property type="entry name" value="7tm_7"/>
    <property type="match status" value="1"/>
</dbReference>
<dbReference type="GO" id="GO:0008049">
    <property type="term" value="P:male courtship behavior"/>
    <property type="evidence" value="ECO:0007669"/>
    <property type="project" value="TreeGrafter"/>
</dbReference>
<dbReference type="STRING" id="105785.A0A2J7QY79"/>
<accession>A0A2J7QY79</accession>
<dbReference type="InterPro" id="IPR013604">
    <property type="entry name" value="7TM_chemorcpt"/>
</dbReference>
<evidence type="ECO:0000256" key="7">
    <source>
        <dbReference type="ARBA" id="ARBA00023224"/>
    </source>
</evidence>
<comment type="subcellular location">
    <subcellularLocation>
        <location evidence="1 8">Cell membrane</location>
        <topology evidence="1 8">Multi-pass membrane protein</topology>
    </subcellularLocation>
</comment>
<evidence type="ECO:0000256" key="2">
    <source>
        <dbReference type="ARBA" id="ARBA00022475"/>
    </source>
</evidence>
<reference evidence="9 10" key="1">
    <citation type="submission" date="2017-12" db="EMBL/GenBank/DDBJ databases">
        <title>Hemimetabolous genomes reveal molecular basis of termite eusociality.</title>
        <authorList>
            <person name="Harrison M.C."/>
            <person name="Jongepier E."/>
            <person name="Robertson H.M."/>
            <person name="Arning N."/>
            <person name="Bitard-Feildel T."/>
            <person name="Chao H."/>
            <person name="Childers C.P."/>
            <person name="Dinh H."/>
            <person name="Doddapaneni H."/>
            <person name="Dugan S."/>
            <person name="Gowin J."/>
            <person name="Greiner C."/>
            <person name="Han Y."/>
            <person name="Hu H."/>
            <person name="Hughes D.S.T."/>
            <person name="Huylmans A.-K."/>
            <person name="Kemena C."/>
            <person name="Kremer L.P.M."/>
            <person name="Lee S.L."/>
            <person name="Lopez-Ezquerra A."/>
            <person name="Mallet L."/>
            <person name="Monroy-Kuhn J.M."/>
            <person name="Moser A."/>
            <person name="Murali S.C."/>
            <person name="Muzny D.M."/>
            <person name="Otani S."/>
            <person name="Piulachs M.-D."/>
            <person name="Poelchau M."/>
            <person name="Qu J."/>
            <person name="Schaub F."/>
            <person name="Wada-Katsumata A."/>
            <person name="Worley K.C."/>
            <person name="Xie Q."/>
            <person name="Ylla G."/>
            <person name="Poulsen M."/>
            <person name="Gibbs R.A."/>
            <person name="Schal C."/>
            <person name="Richards S."/>
            <person name="Belles X."/>
            <person name="Korb J."/>
            <person name="Bornberg-Bauer E."/>
        </authorList>
    </citation>
    <scope>NUCLEOTIDE SEQUENCE [LARGE SCALE GENOMIC DNA]</scope>
    <source>
        <tissue evidence="9">Whole body</tissue>
    </source>
</reference>
<gene>
    <name evidence="9" type="ORF">B7P43_G17411</name>
</gene>
<sequence length="422" mass="48393">MKPLLYAAQLVGLAPYAYVRREQTGEESLDISRRCNVKKTIWGLLLLVVQFTAILCRLAENITNPKRNLMDLVNDMLQVPSYSTISIGALIFALTVNRKKMLEFINILSLVDRFLLDDNSAYKKQNITLLTAVTCSTITSIITLLLDVFYYNIYNMLSIITIYLPYYIWGINEIQFMNVVETLRVRLATLNRQVPLIFVQENHSEGVPGNSTKRLGRYVTTRVSRSCIRAELLRNYVRDELTVGPAQTCSQKSKVTCGMLKLSEMYDHMYEMCRLINSMYGYMTLQESTAYIVCITEDGYYLLTFLIALYKKDKLPIDPGGCLALIIWNIWHFSRLFAICLACQRVSNEVRRILDQIETLKLQPNLSAAVSDQLTLFSKQIKQCKIEFSACGFFDINLSHFFAVVLTTTTYITMIIFLDGQH</sequence>
<keyword evidence="4 8" id="KW-1133">Transmembrane helix</keyword>
<feature type="transmembrane region" description="Helical" evidence="8">
    <location>
        <begin position="398"/>
        <end position="418"/>
    </location>
</feature>
<keyword evidence="5 8" id="KW-0472">Membrane</keyword>
<proteinExistence type="inferred from homology"/>
<keyword evidence="7 8" id="KW-0807">Transducer</keyword>
<comment type="caution">
    <text evidence="9">The sequence shown here is derived from an EMBL/GenBank/DDBJ whole genome shotgun (WGS) entry which is preliminary data.</text>
</comment>
<dbReference type="PANTHER" id="PTHR21143">
    <property type="entry name" value="INVERTEBRATE GUSTATORY RECEPTOR"/>
    <property type="match status" value="1"/>
</dbReference>
<evidence type="ECO:0000256" key="6">
    <source>
        <dbReference type="ARBA" id="ARBA00023170"/>
    </source>
</evidence>
<feature type="transmembrane region" description="Helical" evidence="8">
    <location>
        <begin position="41"/>
        <end position="59"/>
    </location>
</feature>
<evidence type="ECO:0000256" key="8">
    <source>
        <dbReference type="RuleBase" id="RU363108"/>
    </source>
</evidence>
<comment type="function">
    <text evidence="8">Gustatory receptor which mediates acceptance or avoidance behavior, depending on its substrates.</text>
</comment>
<feature type="transmembrane region" description="Helical" evidence="8">
    <location>
        <begin position="127"/>
        <end position="146"/>
    </location>
</feature>
<dbReference type="GO" id="GO:0007165">
    <property type="term" value="P:signal transduction"/>
    <property type="evidence" value="ECO:0007669"/>
    <property type="project" value="UniProtKB-KW"/>
</dbReference>
<dbReference type="GO" id="GO:0005886">
    <property type="term" value="C:plasma membrane"/>
    <property type="evidence" value="ECO:0007669"/>
    <property type="project" value="UniProtKB-SubCell"/>
</dbReference>
<feature type="transmembrane region" description="Helical" evidence="8">
    <location>
        <begin position="79"/>
        <end position="96"/>
    </location>
</feature>
<dbReference type="PANTHER" id="PTHR21143:SF134">
    <property type="entry name" value="GUSTATORY RECEPTOR"/>
    <property type="match status" value="1"/>
</dbReference>
<evidence type="ECO:0000256" key="5">
    <source>
        <dbReference type="ARBA" id="ARBA00023136"/>
    </source>
</evidence>
<dbReference type="GO" id="GO:0043025">
    <property type="term" value="C:neuronal cell body"/>
    <property type="evidence" value="ECO:0007669"/>
    <property type="project" value="TreeGrafter"/>
</dbReference>
<feature type="transmembrane region" description="Helical" evidence="8">
    <location>
        <begin position="289"/>
        <end position="310"/>
    </location>
</feature>
<dbReference type="GO" id="GO:0030425">
    <property type="term" value="C:dendrite"/>
    <property type="evidence" value="ECO:0007669"/>
    <property type="project" value="TreeGrafter"/>
</dbReference>
<evidence type="ECO:0000313" key="10">
    <source>
        <dbReference type="Proteomes" id="UP000235965"/>
    </source>
</evidence>
<evidence type="ECO:0000256" key="1">
    <source>
        <dbReference type="ARBA" id="ARBA00004651"/>
    </source>
</evidence>
<dbReference type="GO" id="GO:0030424">
    <property type="term" value="C:axon"/>
    <property type="evidence" value="ECO:0007669"/>
    <property type="project" value="TreeGrafter"/>
</dbReference>
<keyword evidence="2 8" id="KW-1003">Cell membrane</keyword>
<dbReference type="InParanoid" id="A0A2J7QY79"/>
<feature type="transmembrane region" description="Helical" evidence="8">
    <location>
        <begin position="152"/>
        <end position="169"/>
    </location>
</feature>
<evidence type="ECO:0000256" key="3">
    <source>
        <dbReference type="ARBA" id="ARBA00022692"/>
    </source>
</evidence>
<comment type="similarity">
    <text evidence="8">Belongs to the insect chemoreceptor superfamily. Gustatory receptor (GR) family.</text>
</comment>
<keyword evidence="3 8" id="KW-0812">Transmembrane</keyword>
<evidence type="ECO:0000313" key="9">
    <source>
        <dbReference type="EMBL" id="PNF33535.1"/>
    </source>
</evidence>
<dbReference type="GO" id="GO:0050909">
    <property type="term" value="P:sensory perception of taste"/>
    <property type="evidence" value="ECO:0007669"/>
    <property type="project" value="InterPro"/>
</dbReference>
<protein>
    <recommendedName>
        <fullName evidence="8">Gustatory receptor</fullName>
    </recommendedName>
</protein>
<dbReference type="Proteomes" id="UP000235965">
    <property type="component" value="Unassembled WGS sequence"/>
</dbReference>
<dbReference type="GO" id="GO:0007635">
    <property type="term" value="P:chemosensory behavior"/>
    <property type="evidence" value="ECO:0007669"/>
    <property type="project" value="TreeGrafter"/>
</dbReference>
<dbReference type="OrthoDB" id="6366728at2759"/>
<keyword evidence="10" id="KW-1185">Reference proteome</keyword>
<dbReference type="EMBL" id="NEVH01009126">
    <property type="protein sequence ID" value="PNF33535.1"/>
    <property type="molecule type" value="Genomic_DNA"/>
</dbReference>
<organism evidence="9 10">
    <name type="scientific">Cryptotermes secundus</name>
    <dbReference type="NCBI Taxonomy" id="105785"/>
    <lineage>
        <taxon>Eukaryota</taxon>
        <taxon>Metazoa</taxon>
        <taxon>Ecdysozoa</taxon>
        <taxon>Arthropoda</taxon>
        <taxon>Hexapoda</taxon>
        <taxon>Insecta</taxon>
        <taxon>Pterygota</taxon>
        <taxon>Neoptera</taxon>
        <taxon>Polyneoptera</taxon>
        <taxon>Dictyoptera</taxon>
        <taxon>Blattodea</taxon>
        <taxon>Blattoidea</taxon>
        <taxon>Termitoidae</taxon>
        <taxon>Kalotermitidae</taxon>
        <taxon>Cryptotermitinae</taxon>
        <taxon>Cryptotermes</taxon>
    </lineage>
</organism>